<comment type="caution">
    <text evidence="7">The sequence shown here is derived from an EMBL/GenBank/DDBJ whole genome shotgun (WGS) entry which is preliminary data.</text>
</comment>
<evidence type="ECO:0000256" key="5">
    <source>
        <dbReference type="HAMAP-Rule" id="MF_03040"/>
    </source>
</evidence>
<dbReference type="GO" id="GO:1990838">
    <property type="term" value="F:poly(U)-specific exoribonuclease activity, producing 3' uridine cyclic phosphate ends"/>
    <property type="evidence" value="ECO:0007669"/>
    <property type="project" value="UniProtKB-UniRule"/>
</dbReference>
<gene>
    <name evidence="5" type="primary">USB1</name>
    <name evidence="7" type="ORF">ACRE_061940</name>
</gene>
<dbReference type="OrthoDB" id="49151at2759"/>
<comment type="function">
    <text evidence="5">Phosphodiesterase responsible for the U6 snRNA 3' end processing. Acts as an exoribonuclease (RNase) responsible for trimming the poly(U) tract of the last nucleotides in the pre-U6 snRNA molecule, leading to the formation of mature U6 snRNA.</text>
</comment>
<accession>A0A086T122</accession>
<dbReference type="GO" id="GO:0034477">
    <property type="term" value="P:U6 snRNA 3'-end processing"/>
    <property type="evidence" value="ECO:0007669"/>
    <property type="project" value="UniProtKB-UniRule"/>
</dbReference>
<keyword evidence="2 5" id="KW-0378">Hydrolase</keyword>
<keyword evidence="3" id="KW-0456">Lyase</keyword>
<feature type="compositionally biased region" description="Low complexity" evidence="6">
    <location>
        <begin position="1"/>
        <end position="18"/>
    </location>
</feature>
<comment type="subcellular location">
    <subcellularLocation>
        <location evidence="5">Nucleus</location>
    </subcellularLocation>
</comment>
<dbReference type="InterPro" id="IPR027521">
    <property type="entry name" value="Usb1"/>
</dbReference>
<comment type="similarity">
    <text evidence="5">Belongs to the 2H phosphoesterase superfamily. USB1 family.</text>
</comment>
<sequence>MALVDYSSSSSGESVDGEPPSKRRKATAVDDDGTKAPSTASREKSDMPALPSAFHDLYASTVRQSVSDDPNLHQGRRRLIPHVPGRWPSHVYVEWHPTNAQHAMLTQLLGEVEKKLHNEIPLHGFLTSDLGAPQPLHISLSRPLSLRTADKDAFLDRVTSSIRTSGVRPFSVSPCDLAWYLSPDSDRSFLILRVDTARDPGSSSATKEGEALPPSTNPELVALLARCNAAAARFDQPPLYQKRPGEGAGTAFHISIAWSFGTTKSEETSLRALRVFAQRRYAEMRTWQIPVPGVKVKIGNVVHHVPLSGAGKNVASIGGGTEFAA</sequence>
<feature type="active site" description="Proton donor/acceptor" evidence="5">
    <location>
        <position position="253"/>
    </location>
</feature>
<dbReference type="PANTHER" id="PTHR13522:SF3">
    <property type="entry name" value="U6 SNRNA PHOSPHODIESTERASE 1"/>
    <property type="match status" value="1"/>
</dbReference>
<evidence type="ECO:0000313" key="7">
    <source>
        <dbReference type="EMBL" id="KFH43054.1"/>
    </source>
</evidence>
<keyword evidence="4 5" id="KW-0539">Nucleus</keyword>
<dbReference type="PANTHER" id="PTHR13522">
    <property type="entry name" value="U6 SNRNA PHOSPHODIESTERASE 1"/>
    <property type="match status" value="1"/>
</dbReference>
<proteinExistence type="inferred from homology"/>
<feature type="active site" description="Proton donor/acceptor" evidence="5">
    <location>
        <position position="137"/>
    </location>
</feature>
<evidence type="ECO:0000256" key="6">
    <source>
        <dbReference type="SAM" id="MobiDB-lite"/>
    </source>
</evidence>
<dbReference type="GO" id="GO:0016829">
    <property type="term" value="F:lyase activity"/>
    <property type="evidence" value="ECO:0007669"/>
    <property type="project" value="UniProtKB-KW"/>
</dbReference>
<dbReference type="GO" id="GO:0005634">
    <property type="term" value="C:nucleus"/>
    <property type="evidence" value="ECO:0007669"/>
    <property type="project" value="UniProtKB-SubCell"/>
</dbReference>
<protein>
    <recommendedName>
        <fullName evidence="5">U6 snRNA phosphodiesterase</fullName>
        <ecNumber evidence="5">3.1.4.-</ecNumber>
    </recommendedName>
</protein>
<dbReference type="STRING" id="857340.A0A086T122"/>
<evidence type="ECO:0000256" key="3">
    <source>
        <dbReference type="ARBA" id="ARBA00023239"/>
    </source>
</evidence>
<reference evidence="8" key="1">
    <citation type="journal article" date="2014" name="Genome Announc.">
        <title>Genome sequence and annotation of Acremonium chrysogenum, producer of the beta-lactam antibiotic cephalosporin C.</title>
        <authorList>
            <person name="Terfehr D."/>
            <person name="Dahlmann T.A."/>
            <person name="Specht T."/>
            <person name="Zadra I."/>
            <person name="Kuernsteiner H."/>
            <person name="Kueck U."/>
        </authorList>
    </citation>
    <scope>NUCLEOTIDE SEQUENCE [LARGE SCALE GENOMIC DNA]</scope>
    <source>
        <strain evidence="8">ATCC 11550 / CBS 779.69 / DSM 880 / IAM 14645 / JCM 23072 / IMI 49137</strain>
    </source>
</reference>
<evidence type="ECO:0000313" key="8">
    <source>
        <dbReference type="Proteomes" id="UP000029964"/>
    </source>
</evidence>
<evidence type="ECO:0000256" key="2">
    <source>
        <dbReference type="ARBA" id="ARBA00022801"/>
    </source>
</evidence>
<evidence type="ECO:0000256" key="4">
    <source>
        <dbReference type="ARBA" id="ARBA00023242"/>
    </source>
</evidence>
<dbReference type="HOGENOM" id="CLU_050234_1_0_1"/>
<dbReference type="EC" id="3.1.4.-" evidence="5"/>
<name>A0A086T122_HAPC1</name>
<keyword evidence="1 5" id="KW-0540">Nuclease</keyword>
<evidence type="ECO:0000256" key="1">
    <source>
        <dbReference type="ARBA" id="ARBA00022722"/>
    </source>
</evidence>
<dbReference type="AlphaFoldDB" id="A0A086T122"/>
<dbReference type="HAMAP" id="MF_03040">
    <property type="entry name" value="USB1"/>
    <property type="match status" value="1"/>
</dbReference>
<dbReference type="EMBL" id="JPKY01000078">
    <property type="protein sequence ID" value="KFH43054.1"/>
    <property type="molecule type" value="Genomic_DNA"/>
</dbReference>
<dbReference type="Proteomes" id="UP000029964">
    <property type="component" value="Unassembled WGS sequence"/>
</dbReference>
<dbReference type="Gene3D" id="3.90.1140.10">
    <property type="entry name" value="Cyclic phosphodiesterase"/>
    <property type="match status" value="1"/>
</dbReference>
<keyword evidence="8" id="KW-1185">Reference proteome</keyword>
<dbReference type="Pfam" id="PF09749">
    <property type="entry name" value="HVSL"/>
    <property type="match status" value="1"/>
</dbReference>
<organism evidence="7 8">
    <name type="scientific">Hapsidospora chrysogenum (strain ATCC 11550 / CBS 779.69 / DSM 880 / IAM 14645 / JCM 23072 / IMI 49137)</name>
    <name type="common">Acremonium chrysogenum</name>
    <dbReference type="NCBI Taxonomy" id="857340"/>
    <lineage>
        <taxon>Eukaryota</taxon>
        <taxon>Fungi</taxon>
        <taxon>Dikarya</taxon>
        <taxon>Ascomycota</taxon>
        <taxon>Pezizomycotina</taxon>
        <taxon>Sordariomycetes</taxon>
        <taxon>Hypocreomycetidae</taxon>
        <taxon>Hypocreales</taxon>
        <taxon>Bionectriaceae</taxon>
        <taxon>Hapsidospora</taxon>
    </lineage>
</organism>
<feature type="region of interest" description="Disordered" evidence="6">
    <location>
        <begin position="1"/>
        <end position="49"/>
    </location>
</feature>